<sequence length="1073" mass="120308">MEDLWVVFCGESGNLDIVEKLSSSSLVFQPTSCVNHALIICFNVLLLAMLLLTCIQKSSSPSKKDNIQPRFRGYSRLRIVSAIFNGCIGFVYLCLGIWILEEQLRKNQTALPLKSWLVVLFQGFTWLLVGLTISLRGKHLQRTPLRLLSILAFLFAGIVCAFSIYSVILGKAILVKIALDVLSFPGSILLLVCVYKVYKHEGSCESDLYAPLNGEANGASRTDSVVRVTLFAEAGFFNKMSFWWLNPMMKMGKAKTLEDEDIPKLRVEDRAESCYFEFLEQLNKHKQAESSQPSLLWIIIFCHWKEILISGLFALLKILTLSAGPLLLNAFILVAEGKAGFKYEGYVLALTLFFSKNLESVAQRQWYFRSRLIGLKVKSLLTAAIYKKQLRLSNLGRLTHSSGEVMNYVTVDAYRIGEFPFWFHQTWTTSLQLCISLVILYRAMGLATFAALVVIIITVLCNAPLAKLQHKFQSKLMVAQDERLKACNEALVNMKVLKLYAWETHFKNAIENLREVEYKWLSAVQMRKAYNSFLFWSSPVLVSAVTFGACYFMKIPLHANNVFTFVATLRLVQDPIRSIPDVIGVVIQAKVAFARIVKFLEAPELQSRNVQQRRNTGSEYIMGALSGKTVLLVTHQVDFLPAFDSVLLMSDGEILQAAPYRKLLSSSQEFLDLVNAHKETAGSERLPEANALQRQGSSAREIKKSYEEKQLKTSQGDQLIKQEEKEIGDTGFKPYIEYLNQNKGYLYFSLAAFGHLLFVTGQISQNSWMAANVDDPHVSTLRLIVIYLSIGVISMLFLLCRSIFTVVLGLQSSKSLFSQLLVSLFRAPMSFYDSTPLGRILSRVASDLSIVDLDVPFSLIFAVGATTNAYSNLGVLAVVTWQVLFVSIPMVYLAIRLQRYYFASAKELMRINGTTKSLVANHLAESVAGALTIRAFEGEERFFAKNLHLIDINASPFFHSFAANEWLIQRLETFCAAILASAALCVVLLPPGTFSSGFIGMALSYGLSLNMSFVMSIQNQCMVANYIISVERLNQYMHIPSEAPEVVEDNRPPSDWPAVGKVDICDLQVSFSF</sequence>
<dbReference type="Gene3D" id="1.20.1560.10">
    <property type="entry name" value="ABC transporter type 1, transmembrane domain"/>
    <property type="match status" value="2"/>
</dbReference>
<keyword evidence="9" id="KW-1278">Translocase</keyword>
<comment type="subcellular location">
    <subcellularLocation>
        <location evidence="1">Membrane</location>
        <topology evidence="1">Multi-pass membrane protein</topology>
    </subcellularLocation>
</comment>
<feature type="transmembrane region" description="Helical" evidence="13">
    <location>
        <begin position="34"/>
        <end position="55"/>
    </location>
</feature>
<evidence type="ECO:0000256" key="11">
    <source>
        <dbReference type="ARBA" id="ARBA00023136"/>
    </source>
</evidence>
<keyword evidence="5 13" id="KW-0812">Transmembrane</keyword>
<comment type="similarity">
    <text evidence="2">Belongs to the ABC transporter superfamily. ABCC family. Conjugate transporter (TC 3.A.1.208) subfamily.</text>
</comment>
<dbReference type="EMBL" id="JACEGQ020000012">
    <property type="protein sequence ID" value="KAH8492056.1"/>
    <property type="molecule type" value="Genomic_DNA"/>
</dbReference>
<name>A0A8T2XFV0_POPDE</name>
<feature type="transmembrane region" description="Helical" evidence="13">
    <location>
        <begin position="998"/>
        <end position="1017"/>
    </location>
</feature>
<accession>A0A8T2XFV0</accession>
<feature type="domain" description="ABC transmembrane type-1" evidence="14">
    <location>
        <begin position="758"/>
        <end position="1025"/>
    </location>
</feature>
<evidence type="ECO:0000256" key="5">
    <source>
        <dbReference type="ARBA" id="ARBA00022692"/>
    </source>
</evidence>
<keyword evidence="7" id="KW-0547">Nucleotide-binding</keyword>
<evidence type="ECO:0000256" key="3">
    <source>
        <dbReference type="ARBA" id="ARBA00012191"/>
    </source>
</evidence>
<dbReference type="GO" id="GO:0016020">
    <property type="term" value="C:membrane"/>
    <property type="evidence" value="ECO:0007669"/>
    <property type="project" value="UniProtKB-SubCell"/>
</dbReference>
<dbReference type="SUPFAM" id="SSF90123">
    <property type="entry name" value="ABC transporter transmembrane region"/>
    <property type="match status" value="2"/>
</dbReference>
<dbReference type="InterPro" id="IPR044746">
    <property type="entry name" value="ABCC_6TM_D1"/>
</dbReference>
<evidence type="ECO:0000256" key="10">
    <source>
        <dbReference type="ARBA" id="ARBA00022989"/>
    </source>
</evidence>
<proteinExistence type="inferred from homology"/>
<dbReference type="InterPro" id="IPR044726">
    <property type="entry name" value="ABCC_6TM_D2"/>
</dbReference>
<dbReference type="Gene3D" id="3.40.50.300">
    <property type="entry name" value="P-loop containing nucleotide triphosphate hydrolases"/>
    <property type="match status" value="1"/>
</dbReference>
<dbReference type="FunFam" id="1.20.1560.10:FF:000003">
    <property type="entry name" value="ABC transporter C family member 10"/>
    <property type="match status" value="1"/>
</dbReference>
<gene>
    <name evidence="15" type="ORF">H0E87_021591</name>
</gene>
<dbReference type="Pfam" id="PF24358">
    <property type="entry name" value="ABCC10_N"/>
    <property type="match status" value="1"/>
</dbReference>
<dbReference type="InterPro" id="IPR011527">
    <property type="entry name" value="ABC1_TM_dom"/>
</dbReference>
<organism evidence="15 16">
    <name type="scientific">Populus deltoides</name>
    <name type="common">Eastern poplar</name>
    <name type="synonym">Eastern cottonwood</name>
    <dbReference type="NCBI Taxonomy" id="3696"/>
    <lineage>
        <taxon>Eukaryota</taxon>
        <taxon>Viridiplantae</taxon>
        <taxon>Streptophyta</taxon>
        <taxon>Embryophyta</taxon>
        <taxon>Tracheophyta</taxon>
        <taxon>Spermatophyta</taxon>
        <taxon>Magnoliopsida</taxon>
        <taxon>eudicotyledons</taxon>
        <taxon>Gunneridae</taxon>
        <taxon>Pentapetalae</taxon>
        <taxon>rosids</taxon>
        <taxon>fabids</taxon>
        <taxon>Malpighiales</taxon>
        <taxon>Salicaceae</taxon>
        <taxon>Saliceae</taxon>
        <taxon>Populus</taxon>
    </lineage>
</organism>
<protein>
    <recommendedName>
        <fullName evidence="3">ABC-type xenobiotic transporter</fullName>
        <ecNumber evidence="3">7.6.2.2</ecNumber>
    </recommendedName>
</protein>
<evidence type="ECO:0000259" key="14">
    <source>
        <dbReference type="PROSITE" id="PS50929"/>
    </source>
</evidence>
<keyword evidence="10 13" id="KW-1133">Transmembrane helix</keyword>
<feature type="transmembrane region" description="Helical" evidence="13">
    <location>
        <begin position="76"/>
        <end position="100"/>
    </location>
</feature>
<dbReference type="InterPro" id="IPR050173">
    <property type="entry name" value="ABC_transporter_C-like"/>
</dbReference>
<evidence type="ECO:0000256" key="9">
    <source>
        <dbReference type="ARBA" id="ARBA00022967"/>
    </source>
</evidence>
<evidence type="ECO:0000313" key="16">
    <source>
        <dbReference type="Proteomes" id="UP000807159"/>
    </source>
</evidence>
<dbReference type="CDD" id="cd18579">
    <property type="entry name" value="ABC_6TM_ABCC_D1"/>
    <property type="match status" value="1"/>
</dbReference>
<dbReference type="GO" id="GO:0005524">
    <property type="term" value="F:ATP binding"/>
    <property type="evidence" value="ECO:0007669"/>
    <property type="project" value="UniProtKB-KW"/>
</dbReference>
<feature type="transmembrane region" description="Helical" evidence="13">
    <location>
        <begin position="745"/>
        <end position="764"/>
    </location>
</feature>
<keyword evidence="8" id="KW-0067">ATP-binding</keyword>
<keyword evidence="4" id="KW-0813">Transport</keyword>
<feature type="transmembrane region" description="Helical" evidence="13">
    <location>
        <begin position="784"/>
        <end position="810"/>
    </location>
</feature>
<dbReference type="InterPro" id="IPR056228">
    <property type="entry name" value="ABCC10-like_N"/>
</dbReference>
<feature type="transmembrane region" description="Helical" evidence="13">
    <location>
        <begin position="533"/>
        <end position="553"/>
    </location>
</feature>
<dbReference type="FunFam" id="1.20.1560.10:FF:000002">
    <property type="entry name" value="ABC transporter C family member 5"/>
    <property type="match status" value="1"/>
</dbReference>
<keyword evidence="11 13" id="KW-0472">Membrane</keyword>
<dbReference type="AlphaFoldDB" id="A0A8T2XFV0"/>
<evidence type="ECO:0000256" key="4">
    <source>
        <dbReference type="ARBA" id="ARBA00022448"/>
    </source>
</evidence>
<evidence type="ECO:0000256" key="12">
    <source>
        <dbReference type="ARBA" id="ARBA00034018"/>
    </source>
</evidence>
<dbReference type="PANTHER" id="PTHR24223:SF369">
    <property type="entry name" value="ABC TRANSPORTER C FAMILY MEMBER 10"/>
    <property type="match status" value="1"/>
</dbReference>
<dbReference type="InterPro" id="IPR027417">
    <property type="entry name" value="P-loop_NTPase"/>
</dbReference>
<dbReference type="GO" id="GO:0008559">
    <property type="term" value="F:ABC-type xenobiotic transporter activity"/>
    <property type="evidence" value="ECO:0007669"/>
    <property type="project" value="UniProtKB-EC"/>
</dbReference>
<feature type="transmembrane region" description="Helical" evidence="13">
    <location>
        <begin position="174"/>
        <end position="198"/>
    </location>
</feature>
<feature type="transmembrane region" description="Helical" evidence="13">
    <location>
        <begin position="147"/>
        <end position="168"/>
    </location>
</feature>
<feature type="transmembrane region" description="Helical" evidence="13">
    <location>
        <begin position="873"/>
        <end position="895"/>
    </location>
</feature>
<evidence type="ECO:0000256" key="6">
    <source>
        <dbReference type="ARBA" id="ARBA00022737"/>
    </source>
</evidence>
<keyword evidence="6" id="KW-0677">Repeat</keyword>
<reference evidence="15" key="1">
    <citation type="journal article" date="2021" name="J. Hered.">
        <title>Genome Assembly of Salicaceae Populus deltoides (Eastern Cottonwood) I-69 Based on Nanopore Sequencing and Hi-C Technologies.</title>
        <authorList>
            <person name="Bai S."/>
            <person name="Wu H."/>
            <person name="Zhang J."/>
            <person name="Pan Z."/>
            <person name="Zhao W."/>
            <person name="Li Z."/>
            <person name="Tong C."/>
        </authorList>
    </citation>
    <scope>NUCLEOTIDE SEQUENCE</scope>
    <source>
        <tissue evidence="15">Leaf</tissue>
    </source>
</reference>
<feature type="transmembrane region" description="Helical" evidence="13">
    <location>
        <begin position="446"/>
        <end position="466"/>
    </location>
</feature>
<feature type="transmembrane region" description="Helical" evidence="13">
    <location>
        <begin position="115"/>
        <end position="135"/>
    </location>
</feature>
<dbReference type="Proteomes" id="UP000807159">
    <property type="component" value="Chromosome 12"/>
</dbReference>
<keyword evidence="16" id="KW-1185">Reference proteome</keyword>
<dbReference type="PANTHER" id="PTHR24223">
    <property type="entry name" value="ATP-BINDING CASSETTE SUB-FAMILY C"/>
    <property type="match status" value="1"/>
</dbReference>
<dbReference type="SUPFAM" id="SSF52540">
    <property type="entry name" value="P-loop containing nucleoside triphosphate hydrolases"/>
    <property type="match status" value="1"/>
</dbReference>
<feature type="transmembrane region" description="Helical" evidence="13">
    <location>
        <begin position="974"/>
        <end position="992"/>
    </location>
</feature>
<dbReference type="Pfam" id="PF00664">
    <property type="entry name" value="ABC_membrane"/>
    <property type="match status" value="2"/>
</dbReference>
<comment type="caution">
    <text evidence="15">The sequence shown here is derived from an EMBL/GenBank/DDBJ whole genome shotgun (WGS) entry which is preliminary data.</text>
</comment>
<dbReference type="PROSITE" id="PS50929">
    <property type="entry name" value="ABC_TM1F"/>
    <property type="match status" value="2"/>
</dbReference>
<evidence type="ECO:0000256" key="8">
    <source>
        <dbReference type="ARBA" id="ARBA00022840"/>
    </source>
</evidence>
<evidence type="ECO:0000256" key="7">
    <source>
        <dbReference type="ARBA" id="ARBA00022741"/>
    </source>
</evidence>
<evidence type="ECO:0000256" key="13">
    <source>
        <dbReference type="SAM" id="Phobius"/>
    </source>
</evidence>
<evidence type="ECO:0000256" key="1">
    <source>
        <dbReference type="ARBA" id="ARBA00004141"/>
    </source>
</evidence>
<evidence type="ECO:0000313" key="15">
    <source>
        <dbReference type="EMBL" id="KAH8492056.1"/>
    </source>
</evidence>
<dbReference type="CDD" id="cd18580">
    <property type="entry name" value="ABC_6TM_ABCC_D2"/>
    <property type="match status" value="1"/>
</dbReference>
<comment type="catalytic activity">
    <reaction evidence="12">
        <text>ATP + H2O + xenobioticSide 1 = ADP + phosphate + xenobioticSide 2.</text>
        <dbReference type="EC" id="7.6.2.2"/>
    </reaction>
</comment>
<evidence type="ECO:0000256" key="2">
    <source>
        <dbReference type="ARBA" id="ARBA00009726"/>
    </source>
</evidence>
<dbReference type="EC" id="7.6.2.2" evidence="3"/>
<dbReference type="InterPro" id="IPR036640">
    <property type="entry name" value="ABC1_TM_sf"/>
</dbReference>
<feature type="domain" description="ABC transmembrane type-1" evidence="14">
    <location>
        <begin position="308"/>
        <end position="588"/>
    </location>
</feature>